<name>A0A916U1P8_9BURK</name>
<evidence type="ECO:0000313" key="2">
    <source>
        <dbReference type="EMBL" id="GGC57212.1"/>
    </source>
</evidence>
<sequence>MTHKPFFIFVFMLLAAGGSAAQSNDNEMQKRQSLIASEKQEGDWISYRDVYRLMIRFEKYGKPKQFIQNNYQITPLDRRASLDDLHLVLNGKTVRLNLPIDGVGRVAIPLLKTAYDENAELSLNRKTNLFSFQTRISIIVRADGIYETGDLQTACEQALNYLRYTGEVSSSGKKCTGVKFSYAKNAGDVAVSFRSNGKLTPLPVRDGPAFSDDAATFKTVSYRFADWPERGQIIIQNAPIAIAALFD</sequence>
<organism evidence="2 3">
    <name type="scientific">Undibacterium terreum</name>
    <dbReference type="NCBI Taxonomy" id="1224302"/>
    <lineage>
        <taxon>Bacteria</taxon>
        <taxon>Pseudomonadati</taxon>
        <taxon>Pseudomonadota</taxon>
        <taxon>Betaproteobacteria</taxon>
        <taxon>Burkholderiales</taxon>
        <taxon>Oxalobacteraceae</taxon>
        <taxon>Undibacterium</taxon>
    </lineage>
</organism>
<dbReference type="EMBL" id="BMED01000001">
    <property type="protein sequence ID" value="GGC57212.1"/>
    <property type="molecule type" value="Genomic_DNA"/>
</dbReference>
<dbReference type="AlphaFoldDB" id="A0A916U1P8"/>
<accession>A0A916U1P8</accession>
<protein>
    <submittedName>
        <fullName evidence="2">Uncharacterized protein</fullName>
    </submittedName>
</protein>
<evidence type="ECO:0000313" key="3">
    <source>
        <dbReference type="Proteomes" id="UP000637423"/>
    </source>
</evidence>
<reference evidence="2" key="1">
    <citation type="journal article" date="2014" name="Int. J. Syst. Evol. Microbiol.">
        <title>Complete genome sequence of Corynebacterium casei LMG S-19264T (=DSM 44701T), isolated from a smear-ripened cheese.</title>
        <authorList>
            <consortium name="US DOE Joint Genome Institute (JGI-PGF)"/>
            <person name="Walter F."/>
            <person name="Albersmeier A."/>
            <person name="Kalinowski J."/>
            <person name="Ruckert C."/>
        </authorList>
    </citation>
    <scope>NUCLEOTIDE SEQUENCE</scope>
    <source>
        <strain evidence="2">CGMCC 1.10998</strain>
    </source>
</reference>
<keyword evidence="1" id="KW-0732">Signal</keyword>
<feature type="chain" id="PRO_5037734458" evidence="1">
    <location>
        <begin position="21"/>
        <end position="247"/>
    </location>
</feature>
<feature type="signal peptide" evidence="1">
    <location>
        <begin position="1"/>
        <end position="20"/>
    </location>
</feature>
<comment type="caution">
    <text evidence="2">The sequence shown here is derived from an EMBL/GenBank/DDBJ whole genome shotgun (WGS) entry which is preliminary data.</text>
</comment>
<reference evidence="2" key="2">
    <citation type="submission" date="2020-09" db="EMBL/GenBank/DDBJ databases">
        <authorList>
            <person name="Sun Q."/>
            <person name="Zhou Y."/>
        </authorList>
    </citation>
    <scope>NUCLEOTIDE SEQUENCE</scope>
    <source>
        <strain evidence="2">CGMCC 1.10998</strain>
    </source>
</reference>
<gene>
    <name evidence="2" type="ORF">GCM10011396_00080</name>
</gene>
<evidence type="ECO:0000256" key="1">
    <source>
        <dbReference type="SAM" id="SignalP"/>
    </source>
</evidence>
<dbReference type="Proteomes" id="UP000637423">
    <property type="component" value="Unassembled WGS sequence"/>
</dbReference>
<proteinExistence type="predicted"/>
<keyword evidence="3" id="KW-1185">Reference proteome</keyword>